<sequence>MQAGGDEPNVNLNEFSLSELYFLMNILDEIKEDDYKNYGSVRNILNEKGAEILSEHDEIEPNGPFVGNFKRKIRALIKYSEGILNNYEKQIKGNYINLHRVDKLNFINRRISEYKQTVNEEEYNKFIVNHDLDIDEFGDQRDLNNIPVSLSNIR</sequence>
<dbReference type="Proteomes" id="UP000887560">
    <property type="component" value="Unplaced"/>
</dbReference>
<proteinExistence type="predicted"/>
<protein>
    <submittedName>
        <fullName evidence="2">Uncharacterized protein</fullName>
    </submittedName>
</protein>
<keyword evidence="1" id="KW-1185">Reference proteome</keyword>
<organism evidence="1 2">
    <name type="scientific">Meloidogyne floridensis</name>
    <dbReference type="NCBI Taxonomy" id="298350"/>
    <lineage>
        <taxon>Eukaryota</taxon>
        <taxon>Metazoa</taxon>
        <taxon>Ecdysozoa</taxon>
        <taxon>Nematoda</taxon>
        <taxon>Chromadorea</taxon>
        <taxon>Rhabditida</taxon>
        <taxon>Tylenchina</taxon>
        <taxon>Tylenchomorpha</taxon>
        <taxon>Tylenchoidea</taxon>
        <taxon>Meloidogynidae</taxon>
        <taxon>Meloidogyninae</taxon>
        <taxon>Meloidogyne</taxon>
    </lineage>
</organism>
<evidence type="ECO:0000313" key="2">
    <source>
        <dbReference type="WBParaSite" id="scf7180000423977.g11964"/>
    </source>
</evidence>
<evidence type="ECO:0000313" key="1">
    <source>
        <dbReference type="Proteomes" id="UP000887560"/>
    </source>
</evidence>
<reference evidence="2" key="1">
    <citation type="submission" date="2022-11" db="UniProtKB">
        <authorList>
            <consortium name="WormBaseParasite"/>
        </authorList>
    </citation>
    <scope>IDENTIFICATION</scope>
</reference>
<name>A0A915PC10_9BILA</name>
<dbReference type="AlphaFoldDB" id="A0A915PC10"/>
<dbReference type="WBParaSite" id="scf7180000423977.g11964">
    <property type="protein sequence ID" value="scf7180000423977.g11964"/>
    <property type="gene ID" value="scf7180000423977.g11964"/>
</dbReference>
<accession>A0A915PC10</accession>